<gene>
    <name evidence="1" type="ORF">Vadar_004613</name>
</gene>
<proteinExistence type="predicted"/>
<name>A0ACB7Z2D2_9ERIC</name>
<comment type="caution">
    <text evidence="1">The sequence shown here is derived from an EMBL/GenBank/DDBJ whole genome shotgun (WGS) entry which is preliminary data.</text>
</comment>
<evidence type="ECO:0000313" key="2">
    <source>
        <dbReference type="Proteomes" id="UP000828048"/>
    </source>
</evidence>
<evidence type="ECO:0000313" key="1">
    <source>
        <dbReference type="EMBL" id="KAH7859712.1"/>
    </source>
</evidence>
<dbReference type="EMBL" id="CM037154">
    <property type="protein sequence ID" value="KAH7859712.1"/>
    <property type="molecule type" value="Genomic_DNA"/>
</dbReference>
<keyword evidence="2" id="KW-1185">Reference proteome</keyword>
<dbReference type="Proteomes" id="UP000828048">
    <property type="component" value="Chromosome 4"/>
</dbReference>
<reference evidence="1 2" key="1">
    <citation type="journal article" date="2021" name="Hortic Res">
        <title>High-quality reference genome and annotation aids understanding of berry development for evergreen blueberry (Vaccinium darrowii).</title>
        <authorList>
            <person name="Yu J."/>
            <person name="Hulse-Kemp A.M."/>
            <person name="Babiker E."/>
            <person name="Staton M."/>
        </authorList>
    </citation>
    <scope>NUCLEOTIDE SEQUENCE [LARGE SCALE GENOMIC DNA]</scope>
    <source>
        <strain evidence="2">cv. NJ 8807/NJ 8810</strain>
        <tissue evidence="1">Young leaf</tissue>
    </source>
</reference>
<sequence length="260" mass="30462">MDLIKWSLNMDSMIRVDPTSTAGGLALFWKGSTSVSLEKLCDWFIDVHIFDTFSNKSWRLINVYFSSDNAVREFVDKCGLTDLGFLGHPFAWRNNRTVGLDYYALKLDLSPNLPKFRAPFQFDARWANDEEAHEVTQHAWSTQVHGSRFFLVFKKVQSCRVALTNWKWRKRGDESRTMENIKSKIFALSNGSHNPPFSEIQKLKWQLQQFWDKEEMFRRQNRISGIEKADGVWTHNPLEMHDEFCNYFSGIFEASSLTKH</sequence>
<accession>A0ACB7Z2D2</accession>
<organism evidence="1 2">
    <name type="scientific">Vaccinium darrowii</name>
    <dbReference type="NCBI Taxonomy" id="229202"/>
    <lineage>
        <taxon>Eukaryota</taxon>
        <taxon>Viridiplantae</taxon>
        <taxon>Streptophyta</taxon>
        <taxon>Embryophyta</taxon>
        <taxon>Tracheophyta</taxon>
        <taxon>Spermatophyta</taxon>
        <taxon>Magnoliopsida</taxon>
        <taxon>eudicotyledons</taxon>
        <taxon>Gunneridae</taxon>
        <taxon>Pentapetalae</taxon>
        <taxon>asterids</taxon>
        <taxon>Ericales</taxon>
        <taxon>Ericaceae</taxon>
        <taxon>Vaccinioideae</taxon>
        <taxon>Vaccinieae</taxon>
        <taxon>Vaccinium</taxon>
    </lineage>
</organism>
<protein>
    <submittedName>
        <fullName evidence="1">Uncharacterized protein</fullName>
    </submittedName>
</protein>